<proteinExistence type="predicted"/>
<keyword evidence="1" id="KW-0614">Plasmid</keyword>
<accession>A0A8B0SUF3</accession>
<evidence type="ECO:0000313" key="1">
    <source>
        <dbReference type="EMBL" id="QTX14340.1"/>
    </source>
</evidence>
<reference evidence="1" key="1">
    <citation type="submission" date="2020-01" db="EMBL/GenBank/DDBJ databases">
        <authorList>
            <person name="Qin S."/>
        </authorList>
    </citation>
    <scope>NUCLEOTIDE SEQUENCE</scope>
    <source>
        <strain evidence="1">CVir17-16-YZ6g</strain>
        <plasmid evidence="1">p17-15-vir-like</plasmid>
    </source>
</reference>
<geneLocation type="plasmid" evidence="1">
    <name>p17-15-vir-like</name>
</geneLocation>
<dbReference type="EMBL" id="MN956836">
    <property type="protein sequence ID" value="QTX14340.1"/>
    <property type="molecule type" value="Genomic_DNA"/>
</dbReference>
<sequence length="90" mass="10014">MLLLKSFVENTGGYLSELVSKTFNLYAYEPKSSKWLGGLDITVLGMVAFMVAVCGDVHRTGLPRANHSRVCHRRAVCSRGFYANVDDSVW</sequence>
<dbReference type="AlphaFoldDB" id="A0A8B0SUF3"/>
<protein>
    <submittedName>
        <fullName evidence="1">Secondary glycine betaine transporter BetU</fullName>
    </submittedName>
</protein>
<name>A0A8B0SUF3_KLEPN</name>
<organism evidence="1">
    <name type="scientific">Klebsiella pneumoniae</name>
    <dbReference type="NCBI Taxonomy" id="573"/>
    <lineage>
        <taxon>Bacteria</taxon>
        <taxon>Pseudomonadati</taxon>
        <taxon>Pseudomonadota</taxon>
        <taxon>Gammaproteobacteria</taxon>
        <taxon>Enterobacterales</taxon>
        <taxon>Enterobacteriaceae</taxon>
        <taxon>Klebsiella/Raoultella group</taxon>
        <taxon>Klebsiella</taxon>
        <taxon>Klebsiella pneumoniae complex</taxon>
    </lineage>
</organism>